<evidence type="ECO:0000313" key="7">
    <source>
        <dbReference type="EMBL" id="CAF3953916.1"/>
    </source>
</evidence>
<dbReference type="EMBL" id="CAJOBC010008155">
    <property type="protein sequence ID" value="CAF3953916.1"/>
    <property type="molecule type" value="Genomic_DNA"/>
</dbReference>
<keyword evidence="8" id="KW-1185">Reference proteome</keyword>
<dbReference type="Proteomes" id="UP000663829">
    <property type="component" value="Unassembled WGS sequence"/>
</dbReference>
<gene>
    <name evidence="6" type="ORF">GPM918_LOCUS23137</name>
    <name evidence="7" type="ORF">SRO942_LOCUS23136</name>
</gene>
<dbReference type="EMBL" id="CAJNOQ010008154">
    <property type="protein sequence ID" value="CAF1189669.1"/>
    <property type="molecule type" value="Genomic_DNA"/>
</dbReference>
<feature type="domain" description="FLYWCH-type" evidence="4">
    <location>
        <begin position="15"/>
        <end position="70"/>
    </location>
</feature>
<accession>A0A814VDT9</accession>
<keyword evidence="1" id="KW-0479">Metal-binding</keyword>
<dbReference type="Proteomes" id="UP000681722">
    <property type="component" value="Unassembled WGS sequence"/>
</dbReference>
<evidence type="ECO:0000259" key="4">
    <source>
        <dbReference type="Pfam" id="PF04500"/>
    </source>
</evidence>
<feature type="domain" description="MULE transposase" evidence="5">
    <location>
        <begin position="196"/>
        <end position="291"/>
    </location>
</feature>
<evidence type="ECO:0000313" key="8">
    <source>
        <dbReference type="Proteomes" id="UP000663829"/>
    </source>
</evidence>
<dbReference type="InterPro" id="IPR018289">
    <property type="entry name" value="MULE_transposase_dom"/>
</dbReference>
<comment type="caution">
    <text evidence="6">The sequence shown here is derived from an EMBL/GenBank/DDBJ whole genome shotgun (WGS) entry which is preliminary data.</text>
</comment>
<keyword evidence="3" id="KW-0862">Zinc</keyword>
<dbReference type="GO" id="GO:0008270">
    <property type="term" value="F:zinc ion binding"/>
    <property type="evidence" value="ECO:0007669"/>
    <property type="project" value="UniProtKB-KW"/>
</dbReference>
<dbReference type="Pfam" id="PF10551">
    <property type="entry name" value="MULE"/>
    <property type="match status" value="1"/>
</dbReference>
<evidence type="ECO:0000256" key="2">
    <source>
        <dbReference type="ARBA" id="ARBA00022771"/>
    </source>
</evidence>
<dbReference type="PANTHER" id="PTHR47160:SF10">
    <property type="entry name" value="MULE TRANSPOSASE DOMAIN-CONTAINING PROTEIN"/>
    <property type="match status" value="1"/>
</dbReference>
<evidence type="ECO:0000313" key="6">
    <source>
        <dbReference type="EMBL" id="CAF1189669.1"/>
    </source>
</evidence>
<name>A0A814VDT9_9BILA</name>
<dbReference type="OrthoDB" id="9974479at2759"/>
<evidence type="ECO:0008006" key="9">
    <source>
        <dbReference type="Google" id="ProtNLM"/>
    </source>
</evidence>
<dbReference type="AlphaFoldDB" id="A0A814VDT9"/>
<dbReference type="InterPro" id="IPR007588">
    <property type="entry name" value="Znf_FLYWCH"/>
</dbReference>
<evidence type="ECO:0000256" key="3">
    <source>
        <dbReference type="ARBA" id="ARBA00022833"/>
    </source>
</evidence>
<evidence type="ECO:0000259" key="5">
    <source>
        <dbReference type="Pfam" id="PF10551"/>
    </source>
</evidence>
<organism evidence="6 8">
    <name type="scientific">Didymodactylos carnosus</name>
    <dbReference type="NCBI Taxonomy" id="1234261"/>
    <lineage>
        <taxon>Eukaryota</taxon>
        <taxon>Metazoa</taxon>
        <taxon>Spiralia</taxon>
        <taxon>Gnathifera</taxon>
        <taxon>Rotifera</taxon>
        <taxon>Eurotatoria</taxon>
        <taxon>Bdelloidea</taxon>
        <taxon>Philodinida</taxon>
        <taxon>Philodinidae</taxon>
        <taxon>Didymodactylos</taxon>
    </lineage>
</organism>
<reference evidence="6" key="1">
    <citation type="submission" date="2021-02" db="EMBL/GenBank/DDBJ databases">
        <authorList>
            <person name="Nowell W R."/>
        </authorList>
    </citation>
    <scope>NUCLEOTIDE SEQUENCE</scope>
</reference>
<dbReference type="PANTHER" id="PTHR47160">
    <property type="entry name" value="PUTATIVE-RELATED"/>
    <property type="match status" value="1"/>
</dbReference>
<protein>
    <recommendedName>
        <fullName evidence="9">MULE transposase domain-containing protein</fullName>
    </recommendedName>
</protein>
<dbReference type="Gene3D" id="2.20.25.240">
    <property type="match status" value="1"/>
</dbReference>
<sequence>MSGKSEEVLIVFAEFVESTHGKRQLCYLGYRYSLKRKNQNDSEYWVCVKRNSTATSYSDSSVVVRDDHTHLPDGTDMEILQIRKTLKRKVMKESGPIDRIVEEAYHAANRQSQSSDLIISLPSIRIMKNTLQKQRRKTRPPIPQSIEQLPYPLPDVYCKTTKSELFLLYDGSLGGTRSLVFASYNDIVCLSQQEHWYSDGTFYTCPSIFYQIYLIHAYHDGMSTPCVFALLGGKSEETYVDLFSVLFRKMSAFQLVIKLRTITIDFELGVSSVFTKYYPSIIVRGCLFHFGQSLYRKFVDLGLKTQYKDDENLRDWFRSFAALSLLPLKHMLWGLQYLIRTQPDYPGIRGFIDYYHNTYGPFSRFPPHMYNHYRNITPRTINYLKGRHSRMKKHVSSPHPNIYIAIDLLQKEQSLASIARVRDGIGAPAPKRRKNKVITDECLMKLWQRYDDGRIDIPAFLKAAGMRYFQRPSKS</sequence>
<evidence type="ECO:0000256" key="1">
    <source>
        <dbReference type="ARBA" id="ARBA00022723"/>
    </source>
</evidence>
<dbReference type="Pfam" id="PF04500">
    <property type="entry name" value="FLYWCH"/>
    <property type="match status" value="1"/>
</dbReference>
<keyword evidence="2" id="KW-0863">Zinc-finger</keyword>
<proteinExistence type="predicted"/>